<dbReference type="SUPFAM" id="SSF50249">
    <property type="entry name" value="Nucleic acid-binding proteins"/>
    <property type="match status" value="1"/>
</dbReference>
<dbReference type="InterPro" id="IPR022572">
    <property type="entry name" value="DNA_rep/recomb_RecO_N"/>
</dbReference>
<evidence type="ECO:0000313" key="5">
    <source>
        <dbReference type="EMBL" id="PIQ73856.1"/>
    </source>
</evidence>
<keyword evidence="2" id="KW-0233">DNA recombination</keyword>
<feature type="domain" description="DNA replication/recombination mediator RecO N-terminal" evidence="4">
    <location>
        <begin position="5"/>
        <end position="80"/>
    </location>
</feature>
<evidence type="ECO:0000256" key="1">
    <source>
        <dbReference type="ARBA" id="ARBA00022763"/>
    </source>
</evidence>
<accession>A0A2M6IVA8</accession>
<evidence type="ECO:0000259" key="4">
    <source>
        <dbReference type="Pfam" id="PF11967"/>
    </source>
</evidence>
<organism evidence="5 6">
    <name type="scientific">Candidatus Roizmanbacteria bacterium CG11_big_fil_rev_8_21_14_0_20_36_8</name>
    <dbReference type="NCBI Taxonomy" id="1974856"/>
    <lineage>
        <taxon>Bacteria</taxon>
        <taxon>Candidatus Roizmaniibacteriota</taxon>
    </lineage>
</organism>
<gene>
    <name evidence="5" type="primary">recO</name>
    <name evidence="5" type="ORF">COV58_00205</name>
</gene>
<reference evidence="5 6" key="1">
    <citation type="submission" date="2017-09" db="EMBL/GenBank/DDBJ databases">
        <title>Depth-based differentiation of microbial function through sediment-hosted aquifers and enrichment of novel symbionts in the deep terrestrial subsurface.</title>
        <authorList>
            <person name="Probst A.J."/>
            <person name="Ladd B."/>
            <person name="Jarett J.K."/>
            <person name="Geller-Mcgrath D.E."/>
            <person name="Sieber C.M."/>
            <person name="Emerson J.B."/>
            <person name="Anantharaman K."/>
            <person name="Thomas B.C."/>
            <person name="Malmstrom R."/>
            <person name="Stieglmeier M."/>
            <person name="Klingl A."/>
            <person name="Woyke T."/>
            <person name="Ryan C.M."/>
            <person name="Banfield J.F."/>
        </authorList>
    </citation>
    <scope>NUCLEOTIDE SEQUENCE [LARGE SCALE GENOMIC DNA]</scope>
    <source>
        <strain evidence="5">CG11_big_fil_rev_8_21_14_0_20_36_8</strain>
    </source>
</reference>
<dbReference type="InterPro" id="IPR012340">
    <property type="entry name" value="NA-bd_OB-fold"/>
</dbReference>
<comment type="caution">
    <text evidence="5">The sequence shown here is derived from an EMBL/GenBank/DDBJ whole genome shotgun (WGS) entry which is preliminary data.</text>
</comment>
<dbReference type="GO" id="GO:0006302">
    <property type="term" value="P:double-strand break repair"/>
    <property type="evidence" value="ECO:0007669"/>
    <property type="project" value="TreeGrafter"/>
</dbReference>
<dbReference type="Pfam" id="PF11967">
    <property type="entry name" value="RecO_N"/>
    <property type="match status" value="1"/>
</dbReference>
<dbReference type="PANTHER" id="PTHR33991:SF1">
    <property type="entry name" value="DNA REPAIR PROTEIN RECO"/>
    <property type="match status" value="1"/>
</dbReference>
<keyword evidence="3" id="KW-0234">DNA repair</keyword>
<proteinExistence type="predicted"/>
<dbReference type="EMBL" id="PCVM01000005">
    <property type="protein sequence ID" value="PIQ73856.1"/>
    <property type="molecule type" value="Genomic_DNA"/>
</dbReference>
<dbReference type="InterPro" id="IPR003717">
    <property type="entry name" value="RecO"/>
</dbReference>
<dbReference type="AlphaFoldDB" id="A0A2M6IVA8"/>
<dbReference type="Proteomes" id="UP000231056">
    <property type="component" value="Unassembled WGS sequence"/>
</dbReference>
<sequence>MIQTQSCKAFVLKRKLLLEKDISLALFTEEFGKLTVLAKGVRKITSRRSAHLQSGSYVDLRLNKYNGIYYVQSSSLISGFMNLRTEDFIDVIYLVLHTLNSLLPEEVPEVEIFKEVKLFFIKLGKGDNKKQVLAKTLSKILHILGYTDRENTLPKLLSIIEERSDRKLPRHVIM</sequence>
<protein>
    <submittedName>
        <fullName evidence="5">DNA repair protein RecO</fullName>
    </submittedName>
</protein>
<dbReference type="GO" id="GO:0043590">
    <property type="term" value="C:bacterial nucleoid"/>
    <property type="evidence" value="ECO:0007669"/>
    <property type="project" value="TreeGrafter"/>
</dbReference>
<dbReference type="NCBIfam" id="TIGR00613">
    <property type="entry name" value="reco"/>
    <property type="match status" value="1"/>
</dbReference>
<evidence type="ECO:0000313" key="6">
    <source>
        <dbReference type="Proteomes" id="UP000231056"/>
    </source>
</evidence>
<keyword evidence="1" id="KW-0227">DNA damage</keyword>
<dbReference type="Gene3D" id="2.40.50.140">
    <property type="entry name" value="Nucleic acid-binding proteins"/>
    <property type="match status" value="1"/>
</dbReference>
<evidence type="ECO:0000256" key="3">
    <source>
        <dbReference type="ARBA" id="ARBA00023204"/>
    </source>
</evidence>
<dbReference type="PANTHER" id="PTHR33991">
    <property type="entry name" value="DNA REPAIR PROTEIN RECO"/>
    <property type="match status" value="1"/>
</dbReference>
<name>A0A2M6IVA8_9BACT</name>
<evidence type="ECO:0000256" key="2">
    <source>
        <dbReference type="ARBA" id="ARBA00023172"/>
    </source>
</evidence>
<dbReference type="GO" id="GO:0006310">
    <property type="term" value="P:DNA recombination"/>
    <property type="evidence" value="ECO:0007669"/>
    <property type="project" value="UniProtKB-KW"/>
</dbReference>